<evidence type="ECO:0000256" key="4">
    <source>
        <dbReference type="ARBA" id="ARBA00022989"/>
    </source>
</evidence>
<comment type="similarity">
    <text evidence="2">Belongs to the G-protein coupled receptor 1 family.</text>
</comment>
<evidence type="ECO:0000256" key="8">
    <source>
        <dbReference type="ARBA" id="ARBA00023224"/>
    </source>
</evidence>
<feature type="domain" description="G-protein coupled receptors family 1 profile" evidence="10">
    <location>
        <begin position="42"/>
        <end position="297"/>
    </location>
</feature>
<evidence type="ECO:0000256" key="1">
    <source>
        <dbReference type="ARBA" id="ARBA00004141"/>
    </source>
</evidence>
<keyword evidence="3 9" id="KW-0812">Transmembrane</keyword>
<feature type="transmembrane region" description="Helical" evidence="9">
    <location>
        <begin position="236"/>
        <end position="261"/>
    </location>
</feature>
<reference evidence="11 12" key="1">
    <citation type="submission" date="2024-08" db="EMBL/GenBank/DDBJ databases">
        <authorList>
            <person name="Cucini C."/>
            <person name="Frati F."/>
        </authorList>
    </citation>
    <scope>NUCLEOTIDE SEQUENCE [LARGE SCALE GENOMIC DNA]</scope>
</reference>
<feature type="transmembrane region" description="Helical" evidence="9">
    <location>
        <begin position="187"/>
        <end position="206"/>
    </location>
</feature>
<keyword evidence="5" id="KW-0297">G-protein coupled receptor</keyword>
<dbReference type="InterPro" id="IPR017452">
    <property type="entry name" value="GPCR_Rhodpsn_7TM"/>
</dbReference>
<keyword evidence="8" id="KW-0807">Transducer</keyword>
<feature type="transmembrane region" description="Helical" evidence="9">
    <location>
        <begin position="62"/>
        <end position="81"/>
    </location>
</feature>
<dbReference type="PROSITE" id="PS50262">
    <property type="entry name" value="G_PROTEIN_RECEP_F1_2"/>
    <property type="match status" value="1"/>
</dbReference>
<evidence type="ECO:0000256" key="5">
    <source>
        <dbReference type="ARBA" id="ARBA00023040"/>
    </source>
</evidence>
<keyword evidence="12" id="KW-1185">Reference proteome</keyword>
<keyword evidence="6 9" id="KW-0472">Membrane</keyword>
<organism evidence="11 12">
    <name type="scientific">Orchesella dallaii</name>
    <dbReference type="NCBI Taxonomy" id="48710"/>
    <lineage>
        <taxon>Eukaryota</taxon>
        <taxon>Metazoa</taxon>
        <taxon>Ecdysozoa</taxon>
        <taxon>Arthropoda</taxon>
        <taxon>Hexapoda</taxon>
        <taxon>Collembola</taxon>
        <taxon>Entomobryomorpha</taxon>
        <taxon>Entomobryoidea</taxon>
        <taxon>Orchesellidae</taxon>
        <taxon>Orchesellinae</taxon>
        <taxon>Orchesella</taxon>
    </lineage>
</organism>
<proteinExistence type="inferred from homology"/>
<evidence type="ECO:0000259" key="10">
    <source>
        <dbReference type="PROSITE" id="PS50262"/>
    </source>
</evidence>
<name>A0ABP1QPK9_9HEXA</name>
<evidence type="ECO:0000256" key="7">
    <source>
        <dbReference type="ARBA" id="ARBA00023170"/>
    </source>
</evidence>
<keyword evidence="4 9" id="KW-1133">Transmembrane helix</keyword>
<dbReference type="Proteomes" id="UP001642540">
    <property type="component" value="Unassembled WGS sequence"/>
</dbReference>
<dbReference type="PANTHER" id="PTHR45695:SF9">
    <property type="entry name" value="LEUCOKININ RECEPTOR"/>
    <property type="match status" value="1"/>
</dbReference>
<dbReference type="Gene3D" id="1.20.1070.10">
    <property type="entry name" value="Rhodopsin 7-helix transmembrane proteins"/>
    <property type="match status" value="1"/>
</dbReference>
<feature type="transmembrane region" description="Helical" evidence="9">
    <location>
        <begin position="26"/>
        <end position="50"/>
    </location>
</feature>
<dbReference type="InterPro" id="IPR000276">
    <property type="entry name" value="GPCR_Rhodpsn"/>
</dbReference>
<evidence type="ECO:0000313" key="11">
    <source>
        <dbReference type="EMBL" id="CAL8109933.1"/>
    </source>
</evidence>
<keyword evidence="7" id="KW-0675">Receptor</keyword>
<feature type="transmembrane region" description="Helical" evidence="9">
    <location>
        <begin position="101"/>
        <end position="120"/>
    </location>
</feature>
<accession>A0ABP1QPK9</accession>
<evidence type="ECO:0000256" key="9">
    <source>
        <dbReference type="SAM" id="Phobius"/>
    </source>
</evidence>
<evidence type="ECO:0000313" key="12">
    <source>
        <dbReference type="Proteomes" id="UP001642540"/>
    </source>
</evidence>
<gene>
    <name evidence="11" type="ORF">ODALV1_LOCUS13824</name>
</gene>
<dbReference type="CDD" id="cd00637">
    <property type="entry name" value="7tm_classA_rhodopsin-like"/>
    <property type="match status" value="1"/>
</dbReference>
<evidence type="ECO:0000256" key="6">
    <source>
        <dbReference type="ARBA" id="ARBA00023136"/>
    </source>
</evidence>
<dbReference type="EMBL" id="CAXLJM020000043">
    <property type="protein sequence ID" value="CAL8109933.1"/>
    <property type="molecule type" value="Genomic_DNA"/>
</dbReference>
<sequence>MDIVNKTDIVTEFSYSSKLKLVPYPWLSHPVTLIIILICAVGNISIFALVCLSKTFRRPSNYLIANLCVASVYFISVFTFYNFRSEGILHLWEYSPTVCSTLGVIQRLCLPVVPYNIMLISLDRSKAARNPLEHTTNRTILIQIVCMWLLGLAIVLPRGMINQYDENLEGSYKCRKVSLGGSPILQTIYAVVVLTFVYLIPFYILIKEFITLRSKMKFLTLSQVEQKKRFQHRLRLMQNSCIFTAIFITCWLPQGVFQFPFDLPAEMTEKFRQYLIAPQTVSRQVALLNTCLNPILLLLLSFDVREYLASCSLV</sequence>
<dbReference type="PRINTS" id="PR00237">
    <property type="entry name" value="GPCRRHODOPSN"/>
</dbReference>
<evidence type="ECO:0000256" key="2">
    <source>
        <dbReference type="ARBA" id="ARBA00010663"/>
    </source>
</evidence>
<dbReference type="PANTHER" id="PTHR45695">
    <property type="entry name" value="LEUCOKININ RECEPTOR-RELATED"/>
    <property type="match status" value="1"/>
</dbReference>
<feature type="transmembrane region" description="Helical" evidence="9">
    <location>
        <begin position="140"/>
        <end position="161"/>
    </location>
</feature>
<dbReference type="Pfam" id="PF00001">
    <property type="entry name" value="7tm_1"/>
    <property type="match status" value="1"/>
</dbReference>
<comment type="subcellular location">
    <subcellularLocation>
        <location evidence="1">Membrane</location>
        <topology evidence="1">Multi-pass membrane protein</topology>
    </subcellularLocation>
</comment>
<dbReference type="SUPFAM" id="SSF81321">
    <property type="entry name" value="Family A G protein-coupled receptor-like"/>
    <property type="match status" value="1"/>
</dbReference>
<evidence type="ECO:0000256" key="3">
    <source>
        <dbReference type="ARBA" id="ARBA00022692"/>
    </source>
</evidence>
<comment type="caution">
    <text evidence="11">The sequence shown here is derived from an EMBL/GenBank/DDBJ whole genome shotgun (WGS) entry which is preliminary data.</text>
</comment>
<protein>
    <recommendedName>
        <fullName evidence="10">G-protein coupled receptors family 1 profile domain-containing protein</fullName>
    </recommendedName>
</protein>